<feature type="region of interest" description="Disordered" evidence="1">
    <location>
        <begin position="15"/>
        <end position="83"/>
    </location>
</feature>
<proteinExistence type="predicted"/>
<sequence length="83" mass="8667">MAIQTNIAPSAFESLVKGQTSSSQSAAPRSDKFASMMDRLISEATTRKRDQAQAEAAAQERRNAAAGAAEQAAANRDAANRAA</sequence>
<keyword evidence="3" id="KW-1185">Reference proteome</keyword>
<organism evidence="2 3">
    <name type="scientific">Azospirillum formosense</name>
    <dbReference type="NCBI Taxonomy" id="861533"/>
    <lineage>
        <taxon>Bacteria</taxon>
        <taxon>Pseudomonadati</taxon>
        <taxon>Pseudomonadota</taxon>
        <taxon>Alphaproteobacteria</taxon>
        <taxon>Rhodospirillales</taxon>
        <taxon>Azospirillaceae</taxon>
        <taxon>Azospirillum</taxon>
    </lineage>
</organism>
<evidence type="ECO:0000313" key="2">
    <source>
        <dbReference type="EMBL" id="NUB22052.1"/>
    </source>
</evidence>
<dbReference type="Proteomes" id="UP000639419">
    <property type="component" value="Unassembled WGS sequence"/>
</dbReference>
<feature type="compositionally biased region" description="Low complexity" evidence="1">
    <location>
        <begin position="64"/>
        <end position="83"/>
    </location>
</feature>
<feature type="non-terminal residue" evidence="2">
    <location>
        <position position="83"/>
    </location>
</feature>
<dbReference type="RefSeq" id="WP_211104911.1">
    <property type="nucleotide sequence ID" value="NZ_WHOR01000236.1"/>
</dbReference>
<keyword evidence="2" id="KW-0282">Flagellum</keyword>
<evidence type="ECO:0000313" key="3">
    <source>
        <dbReference type="Proteomes" id="UP000639419"/>
    </source>
</evidence>
<reference evidence="2 3" key="1">
    <citation type="submission" date="2019-10" db="EMBL/GenBank/DDBJ databases">
        <title>Genome sequence of Azospirillum formosense CC-Nfb-7.</title>
        <authorList>
            <person name="Ambrosini A."/>
            <person name="Sant'Anna F.H."/>
            <person name="Cassan F.D."/>
            <person name="Souza E.M."/>
            <person name="Passaglia L.M.P."/>
        </authorList>
    </citation>
    <scope>NUCLEOTIDE SEQUENCE [LARGE SCALE GENOMIC DNA]</scope>
    <source>
        <strain evidence="2 3">CC-NFb-7</strain>
    </source>
</reference>
<name>A0ABX2L550_9PROT</name>
<keyword evidence="2" id="KW-0969">Cilium</keyword>
<keyword evidence="2" id="KW-0966">Cell projection</keyword>
<gene>
    <name evidence="2" type="ORF">GBZ26_23050</name>
</gene>
<protein>
    <submittedName>
        <fullName evidence="2">Flagellar hook-length control protein FliK</fullName>
    </submittedName>
</protein>
<comment type="caution">
    <text evidence="2">The sequence shown here is derived from an EMBL/GenBank/DDBJ whole genome shotgun (WGS) entry which is preliminary data.</text>
</comment>
<evidence type="ECO:0000256" key="1">
    <source>
        <dbReference type="SAM" id="MobiDB-lite"/>
    </source>
</evidence>
<accession>A0ABX2L550</accession>
<feature type="compositionally biased region" description="Polar residues" evidence="1">
    <location>
        <begin position="17"/>
        <end position="27"/>
    </location>
</feature>
<feature type="compositionally biased region" description="Basic and acidic residues" evidence="1">
    <location>
        <begin position="45"/>
        <end position="63"/>
    </location>
</feature>
<dbReference type="EMBL" id="WHOR01000236">
    <property type="protein sequence ID" value="NUB22052.1"/>
    <property type="molecule type" value="Genomic_DNA"/>
</dbReference>